<feature type="domain" description="Anti-bacteriophage protein A/HamA C-terminal" evidence="1">
    <location>
        <begin position="9"/>
        <end position="279"/>
    </location>
</feature>
<gene>
    <name evidence="2" type="ORF">SAMN05216417_102191</name>
</gene>
<dbReference type="Proteomes" id="UP000182649">
    <property type="component" value="Unassembled WGS sequence"/>
</dbReference>
<name>A0A1I7FT39_9PROT</name>
<dbReference type="RefSeq" id="WP_256210300.1">
    <property type="nucleotide sequence ID" value="NZ_FPBZ01000002.1"/>
</dbReference>
<reference evidence="2 3" key="1">
    <citation type="submission" date="2016-10" db="EMBL/GenBank/DDBJ databases">
        <authorList>
            <person name="de Groot N.N."/>
        </authorList>
    </citation>
    <scope>NUCLEOTIDE SEQUENCE [LARGE SCALE GENOMIC DNA]</scope>
    <source>
        <strain evidence="2 3">Nl14</strain>
    </source>
</reference>
<accession>A0A1I7FT39</accession>
<evidence type="ECO:0000313" key="2">
    <source>
        <dbReference type="EMBL" id="SFU39333.1"/>
    </source>
</evidence>
<dbReference type="Pfam" id="PF08878">
    <property type="entry name" value="HamA"/>
    <property type="match status" value="1"/>
</dbReference>
<organism evidence="2 3">
    <name type="scientific">Nitrosospira multiformis</name>
    <dbReference type="NCBI Taxonomy" id="1231"/>
    <lineage>
        <taxon>Bacteria</taxon>
        <taxon>Pseudomonadati</taxon>
        <taxon>Pseudomonadota</taxon>
        <taxon>Betaproteobacteria</taxon>
        <taxon>Nitrosomonadales</taxon>
        <taxon>Nitrosomonadaceae</taxon>
        <taxon>Nitrosospira</taxon>
    </lineage>
</organism>
<proteinExistence type="predicted"/>
<evidence type="ECO:0000313" key="3">
    <source>
        <dbReference type="Proteomes" id="UP000182649"/>
    </source>
</evidence>
<protein>
    <recommendedName>
        <fullName evidence="1">Anti-bacteriophage protein A/HamA C-terminal domain-containing protein</fullName>
    </recommendedName>
</protein>
<sequence length="285" mass="31717">MALEECAARLHCHCLTVDGNGRVKPERLAEFMRNAIVDYAIPKSRLDKARARDAKYKSGSAVAALHHEAIGTFTDLSNTGEGGEMLLCLLAERFLKVPQVLCKMDLKTDSRMHYHGADGVYASINEDGLLKLFWGESKVYADPTAAIRDCLTSLAPFLVEIDHEGAGRNRDLILLSDKADLSDPELTAAFRKYFDRTSPLSNRVEYCGIALIAFDADFYPKDKSKAVADEILSAAKDEMQKWMKNVKNRLGVEKLESFDIQFFCVPMPSADGFRDSLLKVLGIDK</sequence>
<dbReference type="AlphaFoldDB" id="A0A1I7FT39"/>
<dbReference type="InterPro" id="IPR014976">
    <property type="entry name" value="AbpA_HamA_C"/>
</dbReference>
<dbReference type="EMBL" id="FPBZ01000002">
    <property type="protein sequence ID" value="SFU39333.1"/>
    <property type="molecule type" value="Genomic_DNA"/>
</dbReference>
<evidence type="ECO:0000259" key="1">
    <source>
        <dbReference type="Pfam" id="PF08878"/>
    </source>
</evidence>